<dbReference type="OrthoDB" id="755951at2759"/>
<dbReference type="AlphaFoldDB" id="A0A2G9T4U2"/>
<dbReference type="PANTHER" id="PTHR21092">
    <property type="entry name" value="NICASTRIN"/>
    <property type="match status" value="1"/>
</dbReference>
<gene>
    <name evidence="1" type="ORF">TELCIR_25708</name>
</gene>
<dbReference type="GO" id="GO:0007220">
    <property type="term" value="P:Notch receptor processing"/>
    <property type="evidence" value="ECO:0007669"/>
    <property type="project" value="TreeGrafter"/>
</dbReference>
<evidence type="ECO:0000313" key="1">
    <source>
        <dbReference type="EMBL" id="PIO52977.1"/>
    </source>
</evidence>
<accession>A0A2G9T4U2</accession>
<reference evidence="1 2" key="1">
    <citation type="submission" date="2015-09" db="EMBL/GenBank/DDBJ databases">
        <title>Draft genome of the parasitic nematode Teladorsagia circumcincta isolate WARC Sus (inbred).</title>
        <authorList>
            <person name="Mitreva M."/>
        </authorList>
    </citation>
    <scope>NUCLEOTIDE SEQUENCE [LARGE SCALE GENOMIC DNA]</scope>
    <source>
        <strain evidence="1 2">S</strain>
    </source>
</reference>
<keyword evidence="2" id="KW-1185">Reference proteome</keyword>
<organism evidence="1 2">
    <name type="scientific">Teladorsagia circumcincta</name>
    <name type="common">Brown stomach worm</name>
    <name type="synonym">Ostertagia circumcincta</name>
    <dbReference type="NCBI Taxonomy" id="45464"/>
    <lineage>
        <taxon>Eukaryota</taxon>
        <taxon>Metazoa</taxon>
        <taxon>Ecdysozoa</taxon>
        <taxon>Nematoda</taxon>
        <taxon>Chromadorea</taxon>
        <taxon>Rhabditida</taxon>
        <taxon>Rhabditina</taxon>
        <taxon>Rhabditomorpha</taxon>
        <taxon>Strongyloidea</taxon>
        <taxon>Trichostrongylidae</taxon>
        <taxon>Teladorsagia</taxon>
    </lineage>
</organism>
<dbReference type="InterPro" id="IPR008710">
    <property type="entry name" value="Nicastrin"/>
</dbReference>
<proteinExistence type="predicted"/>
<dbReference type="EMBL" id="KZ422134">
    <property type="protein sequence ID" value="PIO52977.1"/>
    <property type="molecule type" value="Genomic_DNA"/>
</dbReference>
<dbReference type="GO" id="GO:0005886">
    <property type="term" value="C:plasma membrane"/>
    <property type="evidence" value="ECO:0007669"/>
    <property type="project" value="TreeGrafter"/>
</dbReference>
<dbReference type="Pfam" id="PF05450">
    <property type="entry name" value="Nicastrin"/>
    <property type="match status" value="1"/>
</dbReference>
<sequence>LDSFGLIPEISPGEISVVTSVIALLAAAQTIGTHPDLFERAANISNRHESFDYVGSSDAAFDMMKGEFPRKLSDKFKAQLDPVLASQLEAIIEVQQLGTGDGIRLYGHADGRQFQRGEF</sequence>
<dbReference type="Proteomes" id="UP000230423">
    <property type="component" value="Unassembled WGS sequence"/>
</dbReference>
<evidence type="ECO:0000313" key="2">
    <source>
        <dbReference type="Proteomes" id="UP000230423"/>
    </source>
</evidence>
<protein>
    <submittedName>
        <fullName evidence="1">Uncharacterized protein</fullName>
    </submittedName>
</protein>
<feature type="non-terminal residue" evidence="1">
    <location>
        <position position="1"/>
    </location>
</feature>
<dbReference type="GO" id="GO:0016485">
    <property type="term" value="P:protein processing"/>
    <property type="evidence" value="ECO:0007669"/>
    <property type="project" value="InterPro"/>
</dbReference>
<dbReference type="PANTHER" id="PTHR21092:SF0">
    <property type="entry name" value="NICASTRIN"/>
    <property type="match status" value="1"/>
</dbReference>
<name>A0A2G9T4U2_TELCI</name>